<dbReference type="SUPFAM" id="SSF57414">
    <property type="entry name" value="Hairpin loop containing domain-like"/>
    <property type="match status" value="3"/>
</dbReference>
<dbReference type="Gene3D" id="3.50.4.10">
    <property type="entry name" value="Hepatocyte Growth Factor"/>
    <property type="match status" value="4"/>
</dbReference>
<keyword evidence="2" id="KW-1133">Transmembrane helix</keyword>
<keyword evidence="2" id="KW-0472">Membrane</keyword>
<dbReference type="Pfam" id="PF14295">
    <property type="entry name" value="PAN_4"/>
    <property type="match status" value="3"/>
</dbReference>
<protein>
    <submittedName>
        <fullName evidence="6">Uncharacterized protein LOC106058780 isoform X1</fullName>
    </submittedName>
</protein>
<keyword evidence="2" id="KW-0812">Transmembrane</keyword>
<dbReference type="GeneID" id="106058780"/>
<feature type="signal peptide" evidence="3">
    <location>
        <begin position="1"/>
        <end position="19"/>
    </location>
</feature>
<dbReference type="Pfam" id="PF25898">
    <property type="entry name" value="LolA_2nd_metazoa"/>
    <property type="match status" value="2"/>
</dbReference>
<dbReference type="PANTHER" id="PTHR36902:SF1">
    <property type="entry name" value="ENRICHED IN SURFACE-LABELED PROTEOME PROTEIN 9"/>
    <property type="match status" value="1"/>
</dbReference>
<proteinExistence type="predicted"/>
<organism evidence="5 6">
    <name type="scientific">Biomphalaria glabrata</name>
    <name type="common">Bloodfluke planorb</name>
    <name type="synonym">Freshwater snail</name>
    <dbReference type="NCBI Taxonomy" id="6526"/>
    <lineage>
        <taxon>Eukaryota</taxon>
        <taxon>Metazoa</taxon>
        <taxon>Spiralia</taxon>
        <taxon>Lophotrochozoa</taxon>
        <taxon>Mollusca</taxon>
        <taxon>Gastropoda</taxon>
        <taxon>Heterobranchia</taxon>
        <taxon>Euthyneura</taxon>
        <taxon>Panpulmonata</taxon>
        <taxon>Hygrophila</taxon>
        <taxon>Lymnaeoidea</taxon>
        <taxon>Planorbidae</taxon>
        <taxon>Biomphalaria</taxon>
    </lineage>
</organism>
<evidence type="ECO:0000259" key="4">
    <source>
        <dbReference type="PROSITE" id="PS50948"/>
    </source>
</evidence>
<sequence>MTLLVQVFILIISLSRIKSDFCDNTATSSPNAPQMPGSIQDTNSYQARVEVNILDKNYSMVVDEYLDYPGNRGLLKAYRNGKNYQLLYSYATGEVFHMSLDDQTCKVMNISDDPTSFIFGPVHFDQTQGAPQTKIFGSAAALRFAAGLSDVYNGTGTVRGIPADIWTTCMSWPNVRGLLKATFYFSQLGWTSSSPLQQVPLRIEIEGYTTSLGIGVTAGPGVPTISPNSPRHFHHMYDFINYLPYIDADPSIFETPPGIVCRKRVNTHPLPQFKNSFTYRTEIVDSNSELITHYAVWYNGDLKMVREDKRTVNPDPVLNTKDAITEIHDFETGVRYVMDQEGGCAIRPVDTQATDSKEDIARFKFNQSLVVDIRDPNSFFSFNDNYKYVGQRTVRGLECDVYNAIIPNFPVSGTFVNATFEYLFLGEDWRDLPLDGLDSDVRAYPVQLVISAPSVYYTRVYNFYDYAETFPIDGIYDVSQCFPENQKLYFRLAFPTYFSPKTESAWIKAVHMGLLTTMQVHPIRITDISVEGQDFNTYVNVVLLGTANAAQFEKIPASTVEHLDSKVFKGVTLPDECADLCIRNSDFTCQAFQYCPLDGFACRLLQKRVPTTDVLVNATQCDAFSRTIVGTGVREPFIREAFNSLAQAVAAGKFIVMIPNFSMGDNEPQKAINVKILSGQPLKNKTLPMLPTQFSYRLETVLPQLNRVVETFVWYDSMMDIVRYDTRDAYSSTPVMTTYIHDFVTGVAYQINEVTKQCFIKPIAQGSFDVVTGQSTQDGSLIVSLKSPQSMFYLDDSYIYVGEKTVRGILCDVFESRRKDFKIGAYNISSSSVFKFYFQSDGWDYVAPDSTDITRNQPVMLEIQDITTGSFITTNFYDFNDQHYTVNFYDTSPCIDPKEKQSFIIIFKNQPYHPILDQASTSFLNDAIVLMSEITMSSPIRFQQASVTYDDTSVYIKATALGSIPPFAQFSRVMDVGMNDSANYVYVNTPADCAASCLSNPTFTCNSFDLCNDPVLGQRCLLGQRHKESEGDPLTASNVLKICTHYSRSENVSFPQLDVEKMYEMITDNVYDNLFQITMFLPNNMNRTYVATDIRNDLLLPTDPKGTPGSFLRRFVVNPRASLVDSVVNVTHSMVSVTDCAAFCLKENTFSCETFDYKFTTGFCRLSSIHPDEFGNGSSVLNRSFDTTVYSRLYTDEYKKYDLQEFTLTGDKIIQGVTSDEMCAKSCSSNPDFRCESFDYCTDGSCILRKLHKFTASSGPLQAFSCSHYSRNHLYDYILRDHKTLQIQFDSVAKVSSAAECADLCSSGTGLPGCATFTLCSVERGDKQCSMTTSDLTVSKNIVVVDNLQCSLYTRANPLIAASTTVSGSSVSAASSVSTTRSASGSSISSTLSTTTTTTTTTTTSSSSSAAPSSTSPSSVTDNGLCSSSDADSSDTGARVGIAFGTLFLGLIVGALCVVLYFRKHQNKQILLDLKEHDMTKKY</sequence>
<evidence type="ECO:0000313" key="6">
    <source>
        <dbReference type="RefSeq" id="XP_055885371.1"/>
    </source>
</evidence>
<dbReference type="RefSeq" id="XP_055885371.1">
    <property type="nucleotide sequence ID" value="XM_056029396.1"/>
</dbReference>
<dbReference type="CDD" id="cd01099">
    <property type="entry name" value="PAN_AP_HGF"/>
    <property type="match status" value="1"/>
</dbReference>
<name>A0A9W3ADT6_BIOGL</name>
<evidence type="ECO:0000313" key="5">
    <source>
        <dbReference type="Proteomes" id="UP001165740"/>
    </source>
</evidence>
<gene>
    <name evidence="6" type="primary">LOC106058780</name>
</gene>
<evidence type="ECO:0000256" key="2">
    <source>
        <dbReference type="SAM" id="Phobius"/>
    </source>
</evidence>
<dbReference type="Pfam" id="PF00024">
    <property type="entry name" value="PAN_1"/>
    <property type="match status" value="2"/>
</dbReference>
<keyword evidence="5" id="KW-1185">Reference proteome</keyword>
<reference evidence="6" key="1">
    <citation type="submission" date="2025-08" db="UniProtKB">
        <authorList>
            <consortium name="RefSeq"/>
        </authorList>
    </citation>
    <scope>IDENTIFICATION</scope>
</reference>
<dbReference type="SMART" id="SM00473">
    <property type="entry name" value="PAN_AP"/>
    <property type="match status" value="5"/>
</dbReference>
<feature type="transmembrane region" description="Helical" evidence="2">
    <location>
        <begin position="1440"/>
        <end position="1462"/>
    </location>
</feature>
<dbReference type="Proteomes" id="UP001165740">
    <property type="component" value="Chromosome 5"/>
</dbReference>
<feature type="domain" description="Apple" evidence="4">
    <location>
        <begin position="1266"/>
        <end position="1357"/>
    </location>
</feature>
<evidence type="ECO:0000256" key="1">
    <source>
        <dbReference type="SAM" id="MobiDB-lite"/>
    </source>
</evidence>
<dbReference type="OrthoDB" id="5983572at2759"/>
<feature type="domain" description="Apple" evidence="4">
    <location>
        <begin position="547"/>
        <end position="628"/>
    </location>
</feature>
<evidence type="ECO:0000256" key="3">
    <source>
        <dbReference type="SAM" id="SignalP"/>
    </source>
</evidence>
<feature type="chain" id="PRO_5040996632" evidence="3">
    <location>
        <begin position="20"/>
        <end position="1483"/>
    </location>
</feature>
<dbReference type="OMA" id="MEYECLS"/>
<dbReference type="PANTHER" id="PTHR36902">
    <property type="entry name" value="ENRICHED IN SURFACE-LABELED PROTEOME PROTEIN 9"/>
    <property type="match status" value="1"/>
</dbReference>
<feature type="region of interest" description="Disordered" evidence="1">
    <location>
        <begin position="1381"/>
        <end position="1434"/>
    </location>
</feature>
<feature type="domain" description="Apple" evidence="4">
    <location>
        <begin position="1107"/>
        <end position="1194"/>
    </location>
</feature>
<keyword evidence="3" id="KW-0732">Signal</keyword>
<dbReference type="PROSITE" id="PS50948">
    <property type="entry name" value="PAN"/>
    <property type="match status" value="3"/>
</dbReference>
<dbReference type="InterPro" id="IPR003609">
    <property type="entry name" value="Pan_app"/>
</dbReference>
<accession>A0A9W3ADT6</accession>
<dbReference type="InterPro" id="IPR058831">
    <property type="entry name" value="LolA-like_dom_2nd"/>
</dbReference>